<evidence type="ECO:0000313" key="9">
    <source>
        <dbReference type="EMBL" id="UGS35151.1"/>
    </source>
</evidence>
<evidence type="ECO:0000313" key="10">
    <source>
        <dbReference type="Proteomes" id="UP001162834"/>
    </source>
</evidence>
<gene>
    <name evidence="9" type="primary">dedA</name>
    <name evidence="9" type="ORF">DSM104329_01536</name>
</gene>
<dbReference type="Proteomes" id="UP001162834">
    <property type="component" value="Chromosome"/>
</dbReference>
<organism evidence="9 10">
    <name type="scientific">Capillimicrobium parvum</name>
    <dbReference type="NCBI Taxonomy" id="2884022"/>
    <lineage>
        <taxon>Bacteria</taxon>
        <taxon>Bacillati</taxon>
        <taxon>Actinomycetota</taxon>
        <taxon>Thermoleophilia</taxon>
        <taxon>Solirubrobacterales</taxon>
        <taxon>Capillimicrobiaceae</taxon>
        <taxon>Capillimicrobium</taxon>
    </lineage>
</organism>
<dbReference type="RefSeq" id="WP_259314807.1">
    <property type="nucleotide sequence ID" value="NZ_CP087164.1"/>
</dbReference>
<evidence type="ECO:0000256" key="4">
    <source>
        <dbReference type="ARBA" id="ARBA00022692"/>
    </source>
</evidence>
<accession>A0A9E6XWQ5</accession>
<feature type="transmembrane region" description="Helical" evidence="7">
    <location>
        <begin position="20"/>
        <end position="48"/>
    </location>
</feature>
<dbReference type="KEGG" id="sbae:DSM104329_01536"/>
<dbReference type="EMBL" id="CP087164">
    <property type="protein sequence ID" value="UGS35151.1"/>
    <property type="molecule type" value="Genomic_DNA"/>
</dbReference>
<evidence type="ECO:0000256" key="7">
    <source>
        <dbReference type="RuleBase" id="RU367016"/>
    </source>
</evidence>
<dbReference type="PANTHER" id="PTHR30353">
    <property type="entry name" value="INNER MEMBRANE PROTEIN DEDA-RELATED"/>
    <property type="match status" value="1"/>
</dbReference>
<dbReference type="AlphaFoldDB" id="A0A9E6XWQ5"/>
<dbReference type="InterPro" id="IPR032816">
    <property type="entry name" value="VTT_dom"/>
</dbReference>
<feature type="transmembrane region" description="Helical" evidence="7">
    <location>
        <begin position="140"/>
        <end position="161"/>
    </location>
</feature>
<evidence type="ECO:0000256" key="6">
    <source>
        <dbReference type="ARBA" id="ARBA00023136"/>
    </source>
</evidence>
<keyword evidence="10" id="KW-1185">Reference proteome</keyword>
<feature type="domain" description="VTT" evidence="8">
    <location>
        <begin position="35"/>
        <end position="160"/>
    </location>
</feature>
<keyword evidence="3 7" id="KW-1003">Cell membrane</keyword>
<evidence type="ECO:0000259" key="8">
    <source>
        <dbReference type="Pfam" id="PF09335"/>
    </source>
</evidence>
<name>A0A9E6XWQ5_9ACTN</name>
<protein>
    <submittedName>
        <fullName evidence="9">Protein DedA</fullName>
    </submittedName>
</protein>
<dbReference type="InterPro" id="IPR032818">
    <property type="entry name" value="DedA-like"/>
</dbReference>
<comment type="subcellular location">
    <subcellularLocation>
        <location evidence="1 7">Cell membrane</location>
        <topology evidence="1 7">Multi-pass membrane protein</topology>
    </subcellularLocation>
</comment>
<dbReference type="Pfam" id="PF09335">
    <property type="entry name" value="VTT_dom"/>
    <property type="match status" value="1"/>
</dbReference>
<evidence type="ECO:0000256" key="5">
    <source>
        <dbReference type="ARBA" id="ARBA00022989"/>
    </source>
</evidence>
<evidence type="ECO:0000256" key="3">
    <source>
        <dbReference type="ARBA" id="ARBA00022475"/>
    </source>
</evidence>
<sequence>MLDTLVDVAQDALTSPWGYVALFAFAAIDAIIPMVPSESLVITAGVFAASGDPSLPLVVVAAGLGAMVGDHLSFYIGRTAGTRLVRRAKPGSRSRAAFDWAGGALFERGGIILIIARYIPGGRTAATLTMGTVGYPLRSFTLFDAVAAFSWALYSAAIGYIGGHAFEEDPIKGLALGLGLALLLAGVIEVVRHVRARRSRRGAAAVPAEPGEAHGCESP</sequence>
<keyword evidence="5 7" id="KW-1133">Transmembrane helix</keyword>
<feature type="transmembrane region" description="Helical" evidence="7">
    <location>
        <begin position="55"/>
        <end position="77"/>
    </location>
</feature>
<proteinExistence type="inferred from homology"/>
<keyword evidence="6 7" id="KW-0472">Membrane</keyword>
<keyword evidence="4 7" id="KW-0812">Transmembrane</keyword>
<dbReference type="GO" id="GO:0005886">
    <property type="term" value="C:plasma membrane"/>
    <property type="evidence" value="ECO:0007669"/>
    <property type="project" value="UniProtKB-SubCell"/>
</dbReference>
<comment type="similarity">
    <text evidence="2 7">Belongs to the DedA family.</text>
</comment>
<evidence type="ECO:0000256" key="1">
    <source>
        <dbReference type="ARBA" id="ARBA00004651"/>
    </source>
</evidence>
<feature type="transmembrane region" description="Helical" evidence="7">
    <location>
        <begin position="173"/>
        <end position="191"/>
    </location>
</feature>
<dbReference type="PANTHER" id="PTHR30353:SF0">
    <property type="entry name" value="TRANSMEMBRANE PROTEIN"/>
    <property type="match status" value="1"/>
</dbReference>
<reference evidence="9" key="1">
    <citation type="journal article" date="2022" name="Int. J. Syst. Evol. Microbiol.">
        <title>Pseudomonas aegrilactucae sp. nov. and Pseudomonas morbosilactucae sp. nov., pathogens causing bacterial rot of lettuce in Japan.</title>
        <authorList>
            <person name="Sawada H."/>
            <person name="Fujikawa T."/>
            <person name="Satou M."/>
        </authorList>
    </citation>
    <scope>NUCLEOTIDE SEQUENCE</scope>
    <source>
        <strain evidence="9">0166_1</strain>
    </source>
</reference>
<evidence type="ECO:0000256" key="2">
    <source>
        <dbReference type="ARBA" id="ARBA00010792"/>
    </source>
</evidence>